<gene>
    <name evidence="13" type="ORF">RRF57_008916</name>
</gene>
<dbReference type="GO" id="GO:0045490">
    <property type="term" value="P:pectin catabolic process"/>
    <property type="evidence" value="ECO:0007669"/>
    <property type="project" value="UniProtKB-UniRule"/>
</dbReference>
<comment type="catalytic activity">
    <reaction evidence="9 11">
        <text>[(1-&gt;4)-alpha-D-galacturonosyl methyl ester](n) + n H2O = [(1-&gt;4)-alpha-D-galacturonosyl](n) + n methanol + n H(+)</text>
        <dbReference type="Rhea" id="RHEA:22380"/>
        <dbReference type="Rhea" id="RHEA-COMP:14570"/>
        <dbReference type="Rhea" id="RHEA-COMP:14573"/>
        <dbReference type="ChEBI" id="CHEBI:15377"/>
        <dbReference type="ChEBI" id="CHEBI:15378"/>
        <dbReference type="ChEBI" id="CHEBI:17790"/>
        <dbReference type="ChEBI" id="CHEBI:140522"/>
        <dbReference type="ChEBI" id="CHEBI:140523"/>
        <dbReference type="EC" id="3.1.1.11"/>
    </reaction>
</comment>
<evidence type="ECO:0000259" key="12">
    <source>
        <dbReference type="Pfam" id="PF01095"/>
    </source>
</evidence>
<dbReference type="Gene3D" id="2.160.20.10">
    <property type="entry name" value="Single-stranded right-handed beta-helix, Pectin lyase-like"/>
    <property type="match status" value="1"/>
</dbReference>
<evidence type="ECO:0000256" key="1">
    <source>
        <dbReference type="ARBA" id="ARBA00004613"/>
    </source>
</evidence>
<evidence type="ECO:0000256" key="3">
    <source>
        <dbReference type="ARBA" id="ARBA00008891"/>
    </source>
</evidence>
<dbReference type="Pfam" id="PF01095">
    <property type="entry name" value="Pectinesterase"/>
    <property type="match status" value="1"/>
</dbReference>
<evidence type="ECO:0000256" key="6">
    <source>
        <dbReference type="ARBA" id="ARBA00022729"/>
    </source>
</evidence>
<comment type="subcellular location">
    <subcellularLocation>
        <location evidence="1 11">Secreted</location>
    </subcellularLocation>
</comment>
<name>A0AAN7Z8N2_9PEZI</name>
<feature type="domain" description="Pectinesterase catalytic" evidence="12">
    <location>
        <begin position="29"/>
        <end position="306"/>
    </location>
</feature>
<dbReference type="InterPro" id="IPR011050">
    <property type="entry name" value="Pectin_lyase_fold/virulence"/>
</dbReference>
<dbReference type="InterPro" id="IPR033131">
    <property type="entry name" value="Pectinesterase_Asp_AS"/>
</dbReference>
<dbReference type="EMBL" id="JAWHQM010000030">
    <property type="protein sequence ID" value="KAK5633202.1"/>
    <property type="molecule type" value="Genomic_DNA"/>
</dbReference>
<dbReference type="PANTHER" id="PTHR31321">
    <property type="entry name" value="ACYL-COA THIOESTER HYDROLASE YBHC-RELATED"/>
    <property type="match status" value="1"/>
</dbReference>
<evidence type="ECO:0000256" key="5">
    <source>
        <dbReference type="ARBA" id="ARBA00022525"/>
    </source>
</evidence>
<keyword evidence="11" id="KW-0961">Cell wall biogenesis/degradation</keyword>
<keyword evidence="5 11" id="KW-0964">Secreted</keyword>
<dbReference type="Proteomes" id="UP001305414">
    <property type="component" value="Unassembled WGS sequence"/>
</dbReference>
<evidence type="ECO:0000256" key="4">
    <source>
        <dbReference type="ARBA" id="ARBA00013229"/>
    </source>
</evidence>
<keyword evidence="6 11" id="KW-0732">Signal</keyword>
<evidence type="ECO:0000256" key="8">
    <source>
        <dbReference type="ARBA" id="ARBA00023085"/>
    </source>
</evidence>
<dbReference type="AlphaFoldDB" id="A0AAN7Z8N2"/>
<evidence type="ECO:0000256" key="9">
    <source>
        <dbReference type="ARBA" id="ARBA00047928"/>
    </source>
</evidence>
<feature type="active site" evidence="10">
    <location>
        <position position="185"/>
    </location>
</feature>
<accession>A0AAN7Z8N2</accession>
<feature type="chain" id="PRO_5042664587" description="Pectinesterase" evidence="11">
    <location>
        <begin position="17"/>
        <end position="333"/>
    </location>
</feature>
<evidence type="ECO:0000256" key="10">
    <source>
        <dbReference type="PROSITE-ProRule" id="PRU10040"/>
    </source>
</evidence>
<comment type="similarity">
    <text evidence="3">Belongs to the pectinesterase family.</text>
</comment>
<dbReference type="InterPro" id="IPR000070">
    <property type="entry name" value="Pectinesterase_cat"/>
</dbReference>
<feature type="signal peptide" evidence="11">
    <location>
        <begin position="1"/>
        <end position="16"/>
    </location>
</feature>
<dbReference type="InterPro" id="IPR012334">
    <property type="entry name" value="Pectin_lyas_fold"/>
</dbReference>
<evidence type="ECO:0000256" key="7">
    <source>
        <dbReference type="ARBA" id="ARBA00022801"/>
    </source>
</evidence>
<dbReference type="FunFam" id="2.160.20.10:FF:000014">
    <property type="entry name" value="Pectinesterase"/>
    <property type="match status" value="1"/>
</dbReference>
<keyword evidence="7 11" id="KW-0378">Hydrolase</keyword>
<dbReference type="PANTHER" id="PTHR31321:SF127">
    <property type="entry name" value="PECTINESTERASE"/>
    <property type="match status" value="1"/>
</dbReference>
<comment type="function">
    <text evidence="11">Involved in maceration and soft-rotting of plant tissue.</text>
</comment>
<dbReference type="SUPFAM" id="SSF51126">
    <property type="entry name" value="Pectin lyase-like"/>
    <property type="match status" value="1"/>
</dbReference>
<dbReference type="PROSITE" id="PS00503">
    <property type="entry name" value="PECTINESTERASE_2"/>
    <property type="match status" value="1"/>
</dbReference>
<proteinExistence type="inferred from homology"/>
<evidence type="ECO:0000313" key="13">
    <source>
        <dbReference type="EMBL" id="KAK5633202.1"/>
    </source>
</evidence>
<dbReference type="GO" id="GO:0042545">
    <property type="term" value="P:cell wall modification"/>
    <property type="evidence" value="ECO:0007669"/>
    <property type="project" value="UniProtKB-UniRule"/>
</dbReference>
<dbReference type="GO" id="GO:0030599">
    <property type="term" value="F:pectinesterase activity"/>
    <property type="evidence" value="ECO:0007669"/>
    <property type="project" value="UniProtKB-UniRule"/>
</dbReference>
<comment type="pathway">
    <text evidence="2 11">Glycan metabolism; pectin degradation; 2-dehydro-3-deoxy-D-gluconate from pectin: step 1/5.</text>
</comment>
<dbReference type="GO" id="GO:0005576">
    <property type="term" value="C:extracellular region"/>
    <property type="evidence" value="ECO:0007669"/>
    <property type="project" value="UniProtKB-SubCell"/>
</dbReference>
<comment type="caution">
    <text evidence="13">The sequence shown here is derived from an EMBL/GenBank/DDBJ whole genome shotgun (WGS) entry which is preliminary data.</text>
</comment>
<evidence type="ECO:0000256" key="11">
    <source>
        <dbReference type="RuleBase" id="RU000589"/>
    </source>
</evidence>
<sequence length="333" mass="35404">MKAFASLLSSASLVLAASRTSPPPGCLHVTKSGSGSYSTVQSAINSLSTTSRTAQCVFIDQGTYTEQVYIPSRSAALTIYGYSADTTSYANNKATITYNLSAASAGNNDASATLRVHAANVKVYNVNVVNSCCERADGKGSQALALSAQASSGYYGCQFYGFQDTVLANEGQQYYSQCLITGATDFIFGQRARAWFEGCDIRVRNGGYYITANGRDSSSNPSYYLFNNCDVAAGAGESVSSGSYYLGRPWRKYARVVFQNTALSPVINSAGWSKWNGDNDVGNIYYAEYANTGSGASGSRVSWATTLRSAVSESTVLGSDYVSGAWYDASYPN</sequence>
<keyword evidence="14" id="KW-1185">Reference proteome</keyword>
<protein>
    <recommendedName>
        <fullName evidence="4 11">Pectinesterase</fullName>
        <ecNumber evidence="4 11">3.1.1.11</ecNumber>
    </recommendedName>
</protein>
<reference evidence="13 14" key="1">
    <citation type="submission" date="2023-10" db="EMBL/GenBank/DDBJ databases">
        <title>Draft genome sequence of Xylaria bambusicola isolate GMP-LS, the root and basal stem rot pathogen of sugarcane in Indonesia.</title>
        <authorList>
            <person name="Selvaraj P."/>
            <person name="Muralishankar V."/>
            <person name="Muruganantham S."/>
            <person name="Sp S."/>
            <person name="Haryani S."/>
            <person name="Lau K.J.X."/>
            <person name="Naqvi N.I."/>
        </authorList>
    </citation>
    <scope>NUCLEOTIDE SEQUENCE [LARGE SCALE GENOMIC DNA]</scope>
    <source>
        <strain evidence="13">GMP-LS</strain>
    </source>
</reference>
<evidence type="ECO:0000256" key="2">
    <source>
        <dbReference type="ARBA" id="ARBA00005184"/>
    </source>
</evidence>
<keyword evidence="8 11" id="KW-0063">Aspartyl esterase</keyword>
<evidence type="ECO:0000313" key="14">
    <source>
        <dbReference type="Proteomes" id="UP001305414"/>
    </source>
</evidence>
<organism evidence="13 14">
    <name type="scientific">Xylaria bambusicola</name>
    <dbReference type="NCBI Taxonomy" id="326684"/>
    <lineage>
        <taxon>Eukaryota</taxon>
        <taxon>Fungi</taxon>
        <taxon>Dikarya</taxon>
        <taxon>Ascomycota</taxon>
        <taxon>Pezizomycotina</taxon>
        <taxon>Sordariomycetes</taxon>
        <taxon>Xylariomycetidae</taxon>
        <taxon>Xylariales</taxon>
        <taxon>Xylariaceae</taxon>
        <taxon>Xylaria</taxon>
    </lineage>
</organism>
<dbReference type="EC" id="3.1.1.11" evidence="4 11"/>